<dbReference type="PANTHER" id="PTHR30363">
    <property type="entry name" value="HTH-TYPE TRANSCRIPTIONAL REGULATOR SRLR-RELATED"/>
    <property type="match status" value="1"/>
</dbReference>
<reference evidence="6" key="1">
    <citation type="submission" date="2020-10" db="EMBL/GenBank/DDBJ databases">
        <title>Paenihalocynthiibacter styelae gen. nov., sp. nov., isolated from stalked sea squirt Styela clava.</title>
        <authorList>
            <person name="Kim Y.-O."/>
            <person name="Yoon J.-H."/>
        </authorList>
    </citation>
    <scope>NUCLEOTIDE SEQUENCE</scope>
    <source>
        <strain evidence="6">MYP1-1</strain>
    </source>
</reference>
<keyword evidence="7" id="KW-1185">Reference proteome</keyword>
<dbReference type="Gene3D" id="1.10.10.10">
    <property type="entry name" value="Winged helix-like DNA-binding domain superfamily/Winged helix DNA-binding domain"/>
    <property type="match status" value="1"/>
</dbReference>
<dbReference type="InterPro" id="IPR037171">
    <property type="entry name" value="NagB/RpiA_transferase-like"/>
</dbReference>
<dbReference type="GO" id="GO:0003677">
    <property type="term" value="F:DNA binding"/>
    <property type="evidence" value="ECO:0007669"/>
    <property type="project" value="UniProtKB-KW"/>
</dbReference>
<evidence type="ECO:0000259" key="5">
    <source>
        <dbReference type="PROSITE" id="PS51000"/>
    </source>
</evidence>
<dbReference type="SUPFAM" id="SSF46785">
    <property type="entry name" value="Winged helix' DNA-binding domain"/>
    <property type="match status" value="1"/>
</dbReference>
<dbReference type="InterPro" id="IPR014036">
    <property type="entry name" value="DeoR-like_C"/>
</dbReference>
<dbReference type="RefSeq" id="WP_228848650.1">
    <property type="nucleotide sequence ID" value="NZ_JADCKQ010000006.1"/>
</dbReference>
<dbReference type="InterPro" id="IPR036388">
    <property type="entry name" value="WH-like_DNA-bd_sf"/>
</dbReference>
<gene>
    <name evidence="6" type="ORF">H1D41_09340</name>
</gene>
<dbReference type="Pfam" id="PF08220">
    <property type="entry name" value="HTH_DeoR"/>
    <property type="match status" value="1"/>
</dbReference>
<evidence type="ECO:0000256" key="1">
    <source>
        <dbReference type="ARBA" id="ARBA00022491"/>
    </source>
</evidence>
<dbReference type="InterPro" id="IPR050313">
    <property type="entry name" value="Carb_Metab_HTH_regulators"/>
</dbReference>
<dbReference type="PROSITE" id="PS00894">
    <property type="entry name" value="HTH_DEOR_1"/>
    <property type="match status" value="1"/>
</dbReference>
<dbReference type="PANTHER" id="PTHR30363:SF4">
    <property type="entry name" value="GLYCEROL-3-PHOSPHATE REGULON REPRESSOR"/>
    <property type="match status" value="1"/>
</dbReference>
<sequence>MPLNERQELILEGLRHEGEVEVDALSKQLGVTTQTVRRDLSELCDQGLALRMHGGAKRAPSTTARAYEDRRLNNMADKQSVASAAAQLIPDGASVAINIGTTTEQVAEALRLHKDLMVVSNNMNIISILRGTRLKSLSVIGGEVRLSDGAVIGEDAVAAINQYKVDFAVIGTSSIDSDGSVLDFDPREVAVARAIIANARQKILVADVSKFDVAAPYRICNIANLDHIILNAPPPAAFTEAARVGNINLIITEAHNG</sequence>
<dbReference type="SMART" id="SM01134">
    <property type="entry name" value="DeoRC"/>
    <property type="match status" value="1"/>
</dbReference>
<dbReference type="InterPro" id="IPR018356">
    <property type="entry name" value="Tscrpt_reg_HTH_DeoR_CS"/>
</dbReference>
<protein>
    <submittedName>
        <fullName evidence="6">DeoR/GlpR transcriptional regulator</fullName>
    </submittedName>
</protein>
<dbReference type="Proteomes" id="UP000640583">
    <property type="component" value="Unassembled WGS sequence"/>
</dbReference>
<feature type="domain" description="HTH deoR-type" evidence="5">
    <location>
        <begin position="3"/>
        <end position="58"/>
    </location>
</feature>
<proteinExistence type="predicted"/>
<dbReference type="AlphaFoldDB" id="A0A8J7IR11"/>
<comment type="caution">
    <text evidence="6">The sequence shown here is derived from an EMBL/GenBank/DDBJ whole genome shotgun (WGS) entry which is preliminary data.</text>
</comment>
<evidence type="ECO:0000256" key="2">
    <source>
        <dbReference type="ARBA" id="ARBA00023015"/>
    </source>
</evidence>
<dbReference type="Pfam" id="PF00455">
    <property type="entry name" value="DeoRC"/>
    <property type="match status" value="1"/>
</dbReference>
<keyword evidence="4" id="KW-0804">Transcription</keyword>
<dbReference type="InterPro" id="IPR036390">
    <property type="entry name" value="WH_DNA-bd_sf"/>
</dbReference>
<keyword evidence="2" id="KW-0805">Transcription regulation</keyword>
<dbReference type="SUPFAM" id="SSF100950">
    <property type="entry name" value="NagB/RpiA/CoA transferase-like"/>
    <property type="match status" value="1"/>
</dbReference>
<dbReference type="SMART" id="SM00420">
    <property type="entry name" value="HTH_DEOR"/>
    <property type="match status" value="1"/>
</dbReference>
<evidence type="ECO:0000313" key="7">
    <source>
        <dbReference type="Proteomes" id="UP000640583"/>
    </source>
</evidence>
<dbReference type="InterPro" id="IPR001034">
    <property type="entry name" value="DeoR_HTH"/>
</dbReference>
<dbReference type="PRINTS" id="PR00037">
    <property type="entry name" value="HTHLACR"/>
</dbReference>
<evidence type="ECO:0000256" key="3">
    <source>
        <dbReference type="ARBA" id="ARBA00023125"/>
    </source>
</evidence>
<keyword evidence="1" id="KW-0678">Repressor</keyword>
<dbReference type="Gene3D" id="3.40.50.1360">
    <property type="match status" value="1"/>
</dbReference>
<dbReference type="PROSITE" id="PS51000">
    <property type="entry name" value="HTH_DEOR_2"/>
    <property type="match status" value="1"/>
</dbReference>
<evidence type="ECO:0000256" key="4">
    <source>
        <dbReference type="ARBA" id="ARBA00023163"/>
    </source>
</evidence>
<name>A0A8J7IR11_9RHOB</name>
<accession>A0A8J7IR11</accession>
<evidence type="ECO:0000313" key="6">
    <source>
        <dbReference type="EMBL" id="MBI1493836.1"/>
    </source>
</evidence>
<keyword evidence="3" id="KW-0238">DNA-binding</keyword>
<dbReference type="GO" id="GO:0003700">
    <property type="term" value="F:DNA-binding transcription factor activity"/>
    <property type="evidence" value="ECO:0007669"/>
    <property type="project" value="InterPro"/>
</dbReference>
<organism evidence="6 7">
    <name type="scientific">Halocynthiibacter styelae</name>
    <dbReference type="NCBI Taxonomy" id="2761955"/>
    <lineage>
        <taxon>Bacteria</taxon>
        <taxon>Pseudomonadati</taxon>
        <taxon>Pseudomonadota</taxon>
        <taxon>Alphaproteobacteria</taxon>
        <taxon>Rhodobacterales</taxon>
        <taxon>Paracoccaceae</taxon>
        <taxon>Halocynthiibacter</taxon>
    </lineage>
</organism>
<dbReference type="EMBL" id="JADCKQ010000006">
    <property type="protein sequence ID" value="MBI1493836.1"/>
    <property type="molecule type" value="Genomic_DNA"/>
</dbReference>